<proteinExistence type="predicted"/>
<dbReference type="AlphaFoldDB" id="A0A0R3RD03"/>
<evidence type="ECO:0000313" key="3">
    <source>
        <dbReference type="WBParaSite" id="BTMF_0001792601-mRNA-1"/>
    </source>
</evidence>
<sequence>MFPDEPEGHSLAKMTLLSNKSASLKLLKEFMTVLAAFVVCDVTVLMTIVADGPVHSQLVVVTAAAVEAKDLVKTVNLTSTRIRALHSAKKNYINNCRKYNWKSEKRKYIFLISKSFTIQADRHQHKKNSQFETHIRTANDTLSSN</sequence>
<name>A0A0R3RD03_9BILA</name>
<dbReference type="Proteomes" id="UP000280834">
    <property type="component" value="Unassembled WGS sequence"/>
</dbReference>
<evidence type="ECO:0000313" key="1">
    <source>
        <dbReference type="EMBL" id="VDO56318.1"/>
    </source>
</evidence>
<accession>A0A0R3RD03</accession>
<keyword evidence="2" id="KW-1185">Reference proteome</keyword>
<gene>
    <name evidence="1" type="ORF">BTMF_LOCUS15890</name>
</gene>
<dbReference type="WBParaSite" id="BTMF_0001792601-mRNA-1">
    <property type="protein sequence ID" value="BTMF_0001792601-mRNA-1"/>
    <property type="gene ID" value="BTMF_0001792601"/>
</dbReference>
<reference evidence="1 2" key="2">
    <citation type="submission" date="2018-11" db="EMBL/GenBank/DDBJ databases">
        <authorList>
            <consortium name="Pathogen Informatics"/>
        </authorList>
    </citation>
    <scope>NUCLEOTIDE SEQUENCE [LARGE SCALE GENOMIC DNA]</scope>
</reference>
<organism evidence="3">
    <name type="scientific">Brugia timori</name>
    <dbReference type="NCBI Taxonomy" id="42155"/>
    <lineage>
        <taxon>Eukaryota</taxon>
        <taxon>Metazoa</taxon>
        <taxon>Ecdysozoa</taxon>
        <taxon>Nematoda</taxon>
        <taxon>Chromadorea</taxon>
        <taxon>Rhabditida</taxon>
        <taxon>Spirurina</taxon>
        <taxon>Spiruromorpha</taxon>
        <taxon>Filarioidea</taxon>
        <taxon>Onchocercidae</taxon>
        <taxon>Brugia</taxon>
    </lineage>
</organism>
<protein>
    <submittedName>
        <fullName evidence="3">Transmembrane protein</fullName>
    </submittedName>
</protein>
<reference evidence="3" key="1">
    <citation type="submission" date="2017-02" db="UniProtKB">
        <authorList>
            <consortium name="WormBaseParasite"/>
        </authorList>
    </citation>
    <scope>IDENTIFICATION</scope>
</reference>
<dbReference type="EMBL" id="UZAG01023305">
    <property type="protein sequence ID" value="VDO56318.1"/>
    <property type="molecule type" value="Genomic_DNA"/>
</dbReference>
<evidence type="ECO:0000313" key="2">
    <source>
        <dbReference type="Proteomes" id="UP000280834"/>
    </source>
</evidence>